<keyword evidence="2" id="KW-1185">Reference proteome</keyword>
<reference evidence="1 2" key="1">
    <citation type="submission" date="2019-08" db="EMBL/GenBank/DDBJ databases">
        <authorList>
            <person name="Dhanesh K."/>
            <person name="Kumar G."/>
            <person name="Sasikala C."/>
            <person name="Venkata Ramana C."/>
        </authorList>
    </citation>
    <scope>NUCLEOTIDE SEQUENCE [LARGE SCALE GENOMIC DNA]</scope>
    <source>
        <strain evidence="1 2">JC645</strain>
    </source>
</reference>
<dbReference type="InterPro" id="IPR011989">
    <property type="entry name" value="ARM-like"/>
</dbReference>
<dbReference type="Gene3D" id="1.25.40.10">
    <property type="entry name" value="Tetratricopeptide repeat domain"/>
    <property type="match status" value="1"/>
</dbReference>
<name>A0A5M6D9Y4_9BACT</name>
<dbReference type="InterPro" id="IPR011990">
    <property type="entry name" value="TPR-like_helical_dom_sf"/>
</dbReference>
<proteinExistence type="predicted"/>
<dbReference type="Proteomes" id="UP000324479">
    <property type="component" value="Unassembled WGS sequence"/>
</dbReference>
<organism evidence="1 2">
    <name type="scientific">Roseiconus nitratireducens</name>
    <dbReference type="NCBI Taxonomy" id="2605748"/>
    <lineage>
        <taxon>Bacteria</taxon>
        <taxon>Pseudomonadati</taxon>
        <taxon>Planctomycetota</taxon>
        <taxon>Planctomycetia</taxon>
        <taxon>Pirellulales</taxon>
        <taxon>Pirellulaceae</taxon>
        <taxon>Roseiconus</taxon>
    </lineage>
</organism>
<sequence length="425" mass="46485">MSEPLLRRLANEGPRQLRTAFRVGCALGISLAGAAVAVHADTVELRSGVSGAEIDGEIVRRVDEGRPPHLVLQVDSDLRIAVPQTRVRKSIADEELEKYRAAALAADDDAEAHYQLARACKKNGLDGQCDYHFRRAIELDPDHGPARAALGYVRNGNDWILYADQQRKRGMIRVAGRWTVPEAHLREERQEQIEVQAKQWVRDFARLRTTVLKGGKAAPDALAEIKAIDDPTASTAFAEALLDSRGGPDSQSMRMTYVEKLGSFRTSVALQALVKAGLEEPDAAIRDYALEQLQSYGGASAVATYLPILSAESHTPAQVHAALRALQPFPQPALWRQYVDALITTHKTRISKGPGIQTGMSSLGGGGLTMGGKDEVRVEQVRNPGALELLKTIAPGADFQYDQNAWRQYFAAQLMQSPGDLRRDP</sequence>
<evidence type="ECO:0000313" key="1">
    <source>
        <dbReference type="EMBL" id="KAA5543092.1"/>
    </source>
</evidence>
<dbReference type="Gene3D" id="1.25.10.10">
    <property type="entry name" value="Leucine-rich Repeat Variant"/>
    <property type="match status" value="1"/>
</dbReference>
<accession>A0A5M6D9Y4</accession>
<comment type="caution">
    <text evidence="1">The sequence shown here is derived from an EMBL/GenBank/DDBJ whole genome shotgun (WGS) entry which is preliminary data.</text>
</comment>
<dbReference type="SUPFAM" id="SSF48452">
    <property type="entry name" value="TPR-like"/>
    <property type="match status" value="1"/>
</dbReference>
<evidence type="ECO:0000313" key="2">
    <source>
        <dbReference type="Proteomes" id="UP000324479"/>
    </source>
</evidence>
<protein>
    <submittedName>
        <fullName evidence="1">HEAT repeat domain-containing protein</fullName>
    </submittedName>
</protein>
<dbReference type="EMBL" id="VWOX01000006">
    <property type="protein sequence ID" value="KAA5543092.1"/>
    <property type="molecule type" value="Genomic_DNA"/>
</dbReference>
<gene>
    <name evidence="1" type="ORF">FYK55_12445</name>
</gene>
<dbReference type="AlphaFoldDB" id="A0A5M6D9Y4"/>
<dbReference type="RefSeq" id="WP_150076756.1">
    <property type="nucleotide sequence ID" value="NZ_VWOX01000006.1"/>
</dbReference>